<organism evidence="1">
    <name type="scientific">Arion vulgaris</name>
    <dbReference type="NCBI Taxonomy" id="1028688"/>
    <lineage>
        <taxon>Eukaryota</taxon>
        <taxon>Metazoa</taxon>
        <taxon>Spiralia</taxon>
        <taxon>Lophotrochozoa</taxon>
        <taxon>Mollusca</taxon>
        <taxon>Gastropoda</taxon>
        <taxon>Heterobranchia</taxon>
        <taxon>Euthyneura</taxon>
        <taxon>Panpulmonata</taxon>
        <taxon>Eupulmonata</taxon>
        <taxon>Stylommatophora</taxon>
        <taxon>Helicina</taxon>
        <taxon>Arionoidea</taxon>
        <taxon>Arionidae</taxon>
        <taxon>Arion</taxon>
    </lineage>
</organism>
<gene>
    <name evidence="1" type="primary">ORF28339</name>
</gene>
<dbReference type="EMBL" id="HACG01009851">
    <property type="protein sequence ID" value="CEK56716.1"/>
    <property type="molecule type" value="Transcribed_RNA"/>
</dbReference>
<accession>A0A0B6YLQ0</accession>
<proteinExistence type="predicted"/>
<reference evidence="1" key="1">
    <citation type="submission" date="2014-12" db="EMBL/GenBank/DDBJ databases">
        <title>Insight into the proteome of Arion vulgaris.</title>
        <authorList>
            <person name="Aradska J."/>
            <person name="Bulat T."/>
            <person name="Smidak R."/>
            <person name="Sarate P."/>
            <person name="Gangsoo J."/>
            <person name="Sialana F."/>
            <person name="Bilban M."/>
            <person name="Lubec G."/>
        </authorList>
    </citation>
    <scope>NUCLEOTIDE SEQUENCE</scope>
    <source>
        <tissue evidence="1">Skin</tissue>
    </source>
</reference>
<dbReference type="AlphaFoldDB" id="A0A0B6YLQ0"/>
<name>A0A0B6YLQ0_9EUPU</name>
<feature type="non-terminal residue" evidence="1">
    <location>
        <position position="1"/>
    </location>
</feature>
<protein>
    <submittedName>
        <fullName evidence="1">Uncharacterized protein</fullName>
    </submittedName>
</protein>
<sequence length="75" mass="8203">LLPQSFIGQPEVGAAVMTQESFPSLIQQRLAMSSFTHQPIGVQLQQLAISSQGHLDSDTFQHIQHKSADGSKIYP</sequence>
<evidence type="ECO:0000313" key="1">
    <source>
        <dbReference type="EMBL" id="CEK56716.1"/>
    </source>
</evidence>
<feature type="non-terminal residue" evidence="1">
    <location>
        <position position="75"/>
    </location>
</feature>